<dbReference type="AlphaFoldDB" id="A0A1I7T1Q4"/>
<evidence type="ECO:0000256" key="1">
    <source>
        <dbReference type="SAM" id="Phobius"/>
    </source>
</evidence>
<keyword evidence="1" id="KW-0472">Membrane</keyword>
<keyword evidence="3" id="KW-1185">Reference proteome</keyword>
<evidence type="ECO:0000313" key="3">
    <source>
        <dbReference type="Proteomes" id="UP000095282"/>
    </source>
</evidence>
<keyword evidence="1" id="KW-1133">Transmembrane helix</keyword>
<dbReference type="Proteomes" id="UP000095282">
    <property type="component" value="Unplaced"/>
</dbReference>
<dbReference type="WBParaSite" id="Csp11.Scaffold464.g1572.t1">
    <property type="protein sequence ID" value="Csp11.Scaffold464.g1572.t1"/>
    <property type="gene ID" value="Csp11.Scaffold464.g1572"/>
</dbReference>
<name>A0A1I7T1Q4_9PELO</name>
<feature type="chain" id="PRO_5009306935" evidence="2">
    <location>
        <begin position="19"/>
        <end position="348"/>
    </location>
</feature>
<protein>
    <submittedName>
        <fullName evidence="4">LITAF domain-containing protein</fullName>
    </submittedName>
</protein>
<organism evidence="3 4">
    <name type="scientific">Caenorhabditis tropicalis</name>
    <dbReference type="NCBI Taxonomy" id="1561998"/>
    <lineage>
        <taxon>Eukaryota</taxon>
        <taxon>Metazoa</taxon>
        <taxon>Ecdysozoa</taxon>
        <taxon>Nematoda</taxon>
        <taxon>Chromadorea</taxon>
        <taxon>Rhabditida</taxon>
        <taxon>Rhabditina</taxon>
        <taxon>Rhabditomorpha</taxon>
        <taxon>Rhabditoidea</taxon>
        <taxon>Rhabditidae</taxon>
        <taxon>Peloderinae</taxon>
        <taxon>Caenorhabditis</taxon>
    </lineage>
</organism>
<sequence length="348" mass="38329">MNRLLLLLTISIIPILFAAPILEQNVTISTTTNGSVISTSTLGDNTSKPQIVVESGENQINVIQDDGTAFVMFDDKSDSTEDENKIETKVAVGDAPKIISHVIDPLQEPVEVSTRLPDGYKPVEAVPQIDDEDFSEYFETSSGAPIIVVESESTTVESSTTMPKSKVTIPTVYESSITSPSTSTTPKPIAVITLLQKTLNSTIPTTTEIEIPTDDTIITPSTEVYDLRYNGTEMAFPKENANLYPKTLWEETNEFLALFTKEHSTVSVVVGFVAFAILFMLIMLVSHECFKCTKCTPRRRRNTRYPALTADLYNTSSCSQYYMKPTVLPNQQNVTMQLIPSDVSSDAL</sequence>
<keyword evidence="1" id="KW-0812">Transmembrane</keyword>
<dbReference type="eggNOG" id="ENOG502RWFA">
    <property type="taxonomic scope" value="Eukaryota"/>
</dbReference>
<proteinExistence type="predicted"/>
<feature type="transmembrane region" description="Helical" evidence="1">
    <location>
        <begin position="268"/>
        <end position="290"/>
    </location>
</feature>
<evidence type="ECO:0000313" key="4">
    <source>
        <dbReference type="WBParaSite" id="Csp11.Scaffold464.g1572.t1"/>
    </source>
</evidence>
<keyword evidence="2" id="KW-0732">Signal</keyword>
<accession>A0A1I7T1Q4</accession>
<evidence type="ECO:0000256" key="2">
    <source>
        <dbReference type="SAM" id="SignalP"/>
    </source>
</evidence>
<reference evidence="4" key="1">
    <citation type="submission" date="2016-11" db="UniProtKB">
        <authorList>
            <consortium name="WormBaseParasite"/>
        </authorList>
    </citation>
    <scope>IDENTIFICATION</scope>
</reference>
<feature type="signal peptide" evidence="2">
    <location>
        <begin position="1"/>
        <end position="18"/>
    </location>
</feature>